<dbReference type="SUPFAM" id="SSF56655">
    <property type="entry name" value="Carbohydrate phosphatase"/>
    <property type="match status" value="1"/>
</dbReference>
<evidence type="ECO:0000256" key="3">
    <source>
        <dbReference type="ARBA" id="ARBA00022801"/>
    </source>
</evidence>
<accession>A0A060HLX6</accession>
<dbReference type="FunFam" id="3.40.190.80:FF:000020">
    <property type="entry name" value="Fructose-1,6-bisphosphatase/inositol-1-monophosphatase"/>
    <property type="match status" value="1"/>
</dbReference>
<dbReference type="Gene3D" id="3.40.190.80">
    <property type="match status" value="1"/>
</dbReference>
<dbReference type="STRING" id="926571.NVIE_022020"/>
<dbReference type="GO" id="GO:0046872">
    <property type="term" value="F:metal ion binding"/>
    <property type="evidence" value="ECO:0007669"/>
    <property type="project" value="UniProtKB-KW"/>
</dbReference>
<dbReference type="RefSeq" id="WP_227717352.1">
    <property type="nucleotide sequence ID" value="NZ_CP007536.1"/>
</dbReference>
<dbReference type="PRINTS" id="PR00377">
    <property type="entry name" value="IMPHPHTASES"/>
</dbReference>
<evidence type="ECO:0000256" key="1">
    <source>
        <dbReference type="ARBA" id="ARBA00001946"/>
    </source>
</evidence>
<keyword evidence="7" id="KW-1185">Reference proteome</keyword>
<keyword evidence="3 6" id="KW-0378">Hydrolase</keyword>
<dbReference type="EC" id="3.1.3.25" evidence="6"/>
<organism evidence="6 7">
    <name type="scientific">Nitrososphaera viennensis EN76</name>
    <dbReference type="NCBI Taxonomy" id="926571"/>
    <lineage>
        <taxon>Archaea</taxon>
        <taxon>Nitrososphaerota</taxon>
        <taxon>Nitrososphaeria</taxon>
        <taxon>Nitrososphaerales</taxon>
        <taxon>Nitrososphaeraceae</taxon>
        <taxon>Nitrososphaera</taxon>
    </lineage>
</organism>
<comment type="cofactor">
    <cofactor evidence="1 5">
        <name>Mg(2+)</name>
        <dbReference type="ChEBI" id="CHEBI:18420"/>
    </cofactor>
</comment>
<dbReference type="HOGENOM" id="CLU_044118_5_0_2"/>
<dbReference type="KEGG" id="nvn:NVIE_022020"/>
<keyword evidence="2 5" id="KW-0479">Metal-binding</keyword>
<dbReference type="PROSITE" id="PS00630">
    <property type="entry name" value="IMP_2"/>
    <property type="match status" value="1"/>
</dbReference>
<evidence type="ECO:0000313" key="7">
    <source>
        <dbReference type="Proteomes" id="UP000027093"/>
    </source>
</evidence>
<evidence type="ECO:0000256" key="2">
    <source>
        <dbReference type="ARBA" id="ARBA00022723"/>
    </source>
</evidence>
<protein>
    <submittedName>
        <fullName evidence="6">Inositol-1-monophosphatase</fullName>
        <ecNumber evidence="6">3.1.3.25</ecNumber>
    </submittedName>
</protein>
<dbReference type="PANTHER" id="PTHR20854">
    <property type="entry name" value="INOSITOL MONOPHOSPHATASE"/>
    <property type="match status" value="1"/>
</dbReference>
<sequence>MTTMMIGALKDACREVHARTRGIAGTARGNRQTGRRGAGGDVSRRIDLLAEKTVIEVLKKRGIGATIIGEECGRIEGKEKKGFVVMDAIDGTTNASRQLPFYCCSLAYADEFRLGAVKDAAIINLVNGDLYYASKGKGAFCNGKRIRVREAGDDVVIGMNVSGINDRTIKRLAPVMSKANHVRQLGSLAMELCHLAKGSLDASIDFRGKVRPVDIAAACLIVREAGGQVYSDKGVELDCELGVETRMSFVATAHEKVFRDLSADLFG</sequence>
<dbReference type="InterPro" id="IPR000760">
    <property type="entry name" value="Inositol_monophosphatase-like"/>
</dbReference>
<evidence type="ECO:0000256" key="5">
    <source>
        <dbReference type="PIRSR" id="PIRSR600760-2"/>
    </source>
</evidence>
<dbReference type="GO" id="GO:0007165">
    <property type="term" value="P:signal transduction"/>
    <property type="evidence" value="ECO:0007669"/>
    <property type="project" value="TreeGrafter"/>
</dbReference>
<dbReference type="Pfam" id="PF00459">
    <property type="entry name" value="Inositol_P"/>
    <property type="match status" value="1"/>
</dbReference>
<feature type="binding site" evidence="5">
    <location>
        <position position="89"/>
    </location>
    <ligand>
        <name>Mg(2+)</name>
        <dbReference type="ChEBI" id="CHEBI:18420"/>
        <label>1</label>
        <note>catalytic</note>
    </ligand>
</feature>
<dbReference type="PANTHER" id="PTHR20854:SF4">
    <property type="entry name" value="INOSITOL-1-MONOPHOSPHATASE-RELATED"/>
    <property type="match status" value="1"/>
</dbReference>
<dbReference type="EMBL" id="CP007536">
    <property type="protein sequence ID" value="AIC16463.1"/>
    <property type="molecule type" value="Genomic_DNA"/>
</dbReference>
<dbReference type="GeneID" id="74947444"/>
<evidence type="ECO:0000256" key="4">
    <source>
        <dbReference type="ARBA" id="ARBA00022842"/>
    </source>
</evidence>
<gene>
    <name evidence="6" type="ORF">NVIE_022020</name>
</gene>
<name>A0A060HLX6_9ARCH</name>
<dbReference type="GO" id="GO:0046854">
    <property type="term" value="P:phosphatidylinositol phosphate biosynthetic process"/>
    <property type="evidence" value="ECO:0007669"/>
    <property type="project" value="InterPro"/>
</dbReference>
<dbReference type="GO" id="GO:0006020">
    <property type="term" value="P:inositol metabolic process"/>
    <property type="evidence" value="ECO:0007669"/>
    <property type="project" value="TreeGrafter"/>
</dbReference>
<feature type="binding site" evidence="5">
    <location>
        <position position="214"/>
    </location>
    <ligand>
        <name>Mg(2+)</name>
        <dbReference type="ChEBI" id="CHEBI:18420"/>
        <label>1</label>
        <note>catalytic</note>
    </ligand>
</feature>
<feature type="binding site" evidence="5">
    <location>
        <position position="87"/>
    </location>
    <ligand>
        <name>Mg(2+)</name>
        <dbReference type="ChEBI" id="CHEBI:18420"/>
        <label>1</label>
        <note>catalytic</note>
    </ligand>
</feature>
<feature type="binding site" evidence="5">
    <location>
        <position position="90"/>
    </location>
    <ligand>
        <name>Mg(2+)</name>
        <dbReference type="ChEBI" id="CHEBI:18420"/>
        <label>2</label>
    </ligand>
</feature>
<proteinExistence type="predicted"/>
<dbReference type="Proteomes" id="UP000027093">
    <property type="component" value="Chromosome"/>
</dbReference>
<dbReference type="GO" id="GO:0008934">
    <property type="term" value="F:inositol monophosphate 1-phosphatase activity"/>
    <property type="evidence" value="ECO:0007669"/>
    <property type="project" value="TreeGrafter"/>
</dbReference>
<dbReference type="Gene3D" id="3.30.540.10">
    <property type="entry name" value="Fructose-1,6-Bisphosphatase, subunit A, domain 1"/>
    <property type="match status" value="1"/>
</dbReference>
<reference evidence="6 7" key="1">
    <citation type="journal article" date="2014" name="Int. J. Syst. Evol. Microbiol.">
        <title>Nitrososphaera viennensis gen. nov., sp. nov., an aerobic and mesophilic, ammonia-oxidizing archaeon from soil and a member of the archaeal phylum Thaumarchaeota.</title>
        <authorList>
            <person name="Stieglmeier M."/>
            <person name="Klingl A."/>
            <person name="Alves R.J."/>
            <person name="Rittmann S.K."/>
            <person name="Melcher M."/>
            <person name="Leisch N."/>
            <person name="Schleper C."/>
        </authorList>
    </citation>
    <scope>NUCLEOTIDE SEQUENCE [LARGE SCALE GENOMIC DNA]</scope>
    <source>
        <strain evidence="6">EN76</strain>
    </source>
</reference>
<dbReference type="InterPro" id="IPR020550">
    <property type="entry name" value="Inositol_monophosphatase_CS"/>
</dbReference>
<evidence type="ECO:0000313" key="6">
    <source>
        <dbReference type="EMBL" id="AIC16463.1"/>
    </source>
</evidence>
<keyword evidence="4 5" id="KW-0460">Magnesium</keyword>
<feature type="binding site" evidence="5">
    <location>
        <position position="70"/>
    </location>
    <ligand>
        <name>Mg(2+)</name>
        <dbReference type="ChEBI" id="CHEBI:18420"/>
        <label>1</label>
        <note>catalytic</note>
    </ligand>
</feature>
<dbReference type="AlphaFoldDB" id="A0A060HLX6"/>